<evidence type="ECO:0000256" key="2">
    <source>
        <dbReference type="ARBA" id="ARBA00005156"/>
    </source>
</evidence>
<dbReference type="GO" id="GO:0090560">
    <property type="term" value="F:2-(3-amino-3-carboxypropyl)histidine synthase activity"/>
    <property type="evidence" value="ECO:0007669"/>
    <property type="project" value="UniProtKB-UniRule"/>
</dbReference>
<dbReference type="GO" id="GO:0017183">
    <property type="term" value="P:protein histidyl modification to diphthamide"/>
    <property type="evidence" value="ECO:0007669"/>
    <property type="project" value="UniProtKB-UniRule"/>
</dbReference>
<name>A6UVG4_META3</name>
<dbReference type="InterPro" id="IPR042264">
    <property type="entry name" value="DPH1/DPH2_2"/>
</dbReference>
<evidence type="ECO:0000256" key="1">
    <source>
        <dbReference type="ARBA" id="ARBA00001966"/>
    </source>
</evidence>
<evidence type="ECO:0000256" key="6">
    <source>
        <dbReference type="ARBA" id="ARBA00022723"/>
    </source>
</evidence>
<dbReference type="RefSeq" id="WP_011973618.1">
    <property type="nucleotide sequence ID" value="NC_009635.1"/>
</dbReference>
<evidence type="ECO:0000256" key="7">
    <source>
        <dbReference type="ARBA" id="ARBA00023004"/>
    </source>
</evidence>
<evidence type="ECO:0000256" key="8">
    <source>
        <dbReference type="ARBA" id="ARBA00023014"/>
    </source>
</evidence>
<dbReference type="EMBL" id="CP000743">
    <property type="protein sequence ID" value="ABR56486.1"/>
    <property type="molecule type" value="Genomic_DNA"/>
</dbReference>
<dbReference type="Gene3D" id="3.40.50.11850">
    <property type="entry name" value="Diphthamide synthesis DPH1/DPH2 domain 2"/>
    <property type="match status" value="1"/>
</dbReference>
<dbReference type="AlphaFoldDB" id="A6UVG4"/>
<dbReference type="PANTHER" id="PTHR10762">
    <property type="entry name" value="DIPHTHAMIDE BIOSYNTHESIS PROTEIN"/>
    <property type="match status" value="1"/>
</dbReference>
<dbReference type="InterPro" id="IPR042263">
    <property type="entry name" value="DPH1/DPH2_1"/>
</dbReference>
<dbReference type="Pfam" id="PF01866">
    <property type="entry name" value="Diphthamide_syn"/>
    <property type="match status" value="1"/>
</dbReference>
<comment type="similarity">
    <text evidence="10">Belongs to the DPH1/DPH2 family.</text>
</comment>
<dbReference type="GO" id="GO:0046872">
    <property type="term" value="F:metal ion binding"/>
    <property type="evidence" value="ECO:0007669"/>
    <property type="project" value="UniProtKB-KW"/>
</dbReference>
<dbReference type="NCBIfam" id="TIGR03682">
    <property type="entry name" value="arCOG04112"/>
    <property type="match status" value="1"/>
</dbReference>
<dbReference type="PANTHER" id="PTHR10762:SF1">
    <property type="entry name" value="2-(3-AMINO-3-CARBOXYPROPYL)HISTIDINE SYNTHASE SUBUNIT 1"/>
    <property type="match status" value="1"/>
</dbReference>
<dbReference type="Gene3D" id="3.40.50.11840">
    <property type="entry name" value="Diphthamide synthesis DPH1/DPH2 domain 1"/>
    <property type="match status" value="1"/>
</dbReference>
<keyword evidence="7 10" id="KW-0408">Iron</keyword>
<reference evidence="11" key="1">
    <citation type="submission" date="2007-06" db="EMBL/GenBank/DDBJ databases">
        <title>Complete sequence of Methanococcus aeolicus Nankai-3.</title>
        <authorList>
            <consortium name="US DOE Joint Genome Institute"/>
            <person name="Copeland A."/>
            <person name="Lucas S."/>
            <person name="Lapidus A."/>
            <person name="Barry K."/>
            <person name="Glavina del Rio T."/>
            <person name="Dalin E."/>
            <person name="Tice H."/>
            <person name="Pitluck S."/>
            <person name="Chain P."/>
            <person name="Malfatti S."/>
            <person name="Shin M."/>
            <person name="Vergez L."/>
            <person name="Schmutz J."/>
            <person name="Larimer F."/>
            <person name="Land M."/>
            <person name="Hauser L."/>
            <person name="Kyrpides N."/>
            <person name="Lykidis A."/>
            <person name="Sieprawska-Lupa M."/>
            <person name="Whitman W.B."/>
            <person name="Richardson P."/>
        </authorList>
    </citation>
    <scope>NUCLEOTIDE SEQUENCE [LARGE SCALE GENOMIC DNA]</scope>
    <source>
        <strain evidence="11">Nankai-3</strain>
    </source>
</reference>
<evidence type="ECO:0000313" key="12">
    <source>
        <dbReference type="Proteomes" id="UP000001106"/>
    </source>
</evidence>
<dbReference type="eggNOG" id="arCOG04112">
    <property type="taxonomic scope" value="Archaea"/>
</dbReference>
<dbReference type="STRING" id="419665.Maeo_0905"/>
<dbReference type="InterPro" id="IPR016435">
    <property type="entry name" value="DPH1/DPH2"/>
</dbReference>
<gene>
    <name evidence="11" type="ordered locus">Maeo_0905</name>
</gene>
<evidence type="ECO:0000256" key="5">
    <source>
        <dbReference type="ARBA" id="ARBA00022691"/>
    </source>
</evidence>
<dbReference type="Proteomes" id="UP000001106">
    <property type="component" value="Chromosome"/>
</dbReference>
<dbReference type="InterPro" id="IPR042265">
    <property type="entry name" value="DPH1/DPH2_3"/>
</dbReference>
<evidence type="ECO:0000256" key="10">
    <source>
        <dbReference type="PIRNR" id="PIRNR004967"/>
    </source>
</evidence>
<evidence type="ECO:0000313" key="11">
    <source>
        <dbReference type="EMBL" id="ABR56486.1"/>
    </source>
</evidence>
<keyword evidence="6 10" id="KW-0479">Metal-binding</keyword>
<dbReference type="OrthoDB" id="314at2157"/>
<dbReference type="Gene3D" id="3.40.50.11860">
    <property type="entry name" value="Diphthamide synthesis DPH1/DPH2 domain 3"/>
    <property type="match status" value="1"/>
</dbReference>
<dbReference type="UniPathway" id="UPA00559"/>
<dbReference type="EC" id="2.5.1.108" evidence="3 10"/>
<dbReference type="KEGG" id="mae:Maeo_0905"/>
<organism evidence="11 12">
    <name type="scientific">Methanococcus aeolicus (strain ATCC BAA-1280 / DSM 17508 / OCM 812 / Nankai-3)</name>
    <dbReference type="NCBI Taxonomy" id="419665"/>
    <lineage>
        <taxon>Archaea</taxon>
        <taxon>Methanobacteriati</taxon>
        <taxon>Methanobacteriota</taxon>
        <taxon>Methanomada group</taxon>
        <taxon>Methanococci</taxon>
        <taxon>Methanococcales</taxon>
        <taxon>Methanococcaceae</taxon>
        <taxon>Methanococcus</taxon>
    </lineage>
</organism>
<sequence length="331" mass="38600">MWNLETDRVIKEIEKSNGKNIVFHAPEGLKLAVEKEIEKINDYFNSTKNLIMWGAPCYGACDLCDHELKYNNIDLIIHYGHEELPYAKPDIPTIFIHCYYIYDEIEQNNILNKIDEYLQNNPNTIITTTIQFKELLKKYNPNIILGCRANISNKPKSELEQGTEKETENSKILYIGTGRFHPLMLCYKFKKSVNLFNPTSKEFSAISEEEVNKFIKKRIGAISKLLINPPKKIGVVLSTKKGQNRINVYNKIINLLKDNNIEYMPIILNNASPDNLFYDVSAYIICACPRIVLDDYLNYNKTLLTPKEFEMYIKKDFEYVFDEILFDDFEP</sequence>
<dbReference type="NCBIfam" id="TIGR00322">
    <property type="entry name" value="diphth2_R"/>
    <property type="match status" value="1"/>
</dbReference>
<accession>A6UVG4</accession>
<dbReference type="GeneID" id="5326874"/>
<evidence type="ECO:0000256" key="3">
    <source>
        <dbReference type="ARBA" id="ARBA00012221"/>
    </source>
</evidence>
<comment type="catalytic activity">
    <reaction evidence="9 10">
        <text>L-histidyl-[translation elongation factor 2] + S-adenosyl-L-methionine = 2-[(3S)-amino-3-carboxypropyl]-L-histidyl-[translation elongation factor 2] + S-methyl-5'-thioadenosine + H(+)</text>
        <dbReference type="Rhea" id="RHEA:36783"/>
        <dbReference type="Rhea" id="RHEA-COMP:9748"/>
        <dbReference type="Rhea" id="RHEA-COMP:9749"/>
        <dbReference type="ChEBI" id="CHEBI:15378"/>
        <dbReference type="ChEBI" id="CHEBI:17509"/>
        <dbReference type="ChEBI" id="CHEBI:29979"/>
        <dbReference type="ChEBI" id="CHEBI:59789"/>
        <dbReference type="ChEBI" id="CHEBI:73995"/>
        <dbReference type="EC" id="2.5.1.108"/>
    </reaction>
</comment>
<evidence type="ECO:0000256" key="4">
    <source>
        <dbReference type="ARBA" id="ARBA00022679"/>
    </source>
</evidence>
<keyword evidence="5 10" id="KW-0949">S-adenosyl-L-methionine</keyword>
<keyword evidence="8 10" id="KW-0411">Iron-sulfur</keyword>
<comment type="pathway">
    <text evidence="2 10">Protein modification; peptidyl-diphthamide biosynthesis.</text>
</comment>
<comment type="cofactor">
    <cofactor evidence="1 10">
        <name>[4Fe-4S] cluster</name>
        <dbReference type="ChEBI" id="CHEBI:49883"/>
    </cofactor>
</comment>
<keyword evidence="10" id="KW-0004">4Fe-4S</keyword>
<proteinExistence type="inferred from homology"/>
<dbReference type="InterPro" id="IPR035435">
    <property type="entry name" value="DPH1/DPH2_euk_archaea"/>
</dbReference>
<evidence type="ECO:0000256" key="9">
    <source>
        <dbReference type="ARBA" id="ARBA00048403"/>
    </source>
</evidence>
<dbReference type="SFLD" id="SFLDS00032">
    <property type="entry name" value="Radical_SAM_3-amino-3-carboxyp"/>
    <property type="match status" value="1"/>
</dbReference>
<protein>
    <recommendedName>
        <fullName evidence="3 10">2-(3-amino-3-carboxypropyl)histidine synthase</fullName>
        <ecNumber evidence="3 10">2.5.1.108</ecNumber>
    </recommendedName>
</protein>
<dbReference type="InterPro" id="IPR022428">
    <property type="entry name" value="Dph2_arc"/>
</dbReference>
<comment type="function">
    <text evidence="10">Catalyzes the first step of diphthamide biosynthesis, i.e. the transfer of the 3-amino-3-carboxypropyl group from S-adenosyl-L-methionine (SAM) to the C2 position of the imidazole ring of the target histidine residue in translation elongation factor 2 (EF-2).</text>
</comment>
<dbReference type="HOGENOM" id="CLU_037146_0_0_2"/>
<keyword evidence="4 10" id="KW-0808">Transferase</keyword>
<dbReference type="GO" id="GO:0051539">
    <property type="term" value="F:4 iron, 4 sulfur cluster binding"/>
    <property type="evidence" value="ECO:0007669"/>
    <property type="project" value="UniProtKB-UniRule"/>
</dbReference>
<dbReference type="PIRSF" id="PIRSF004967">
    <property type="entry name" value="DPH1"/>
    <property type="match status" value="1"/>
</dbReference>
<keyword evidence="12" id="KW-1185">Reference proteome</keyword>